<accession>A0AAU9NSB2</accession>
<gene>
    <name evidence="1" type="ORF">LVIROSA_LOCUS26895</name>
</gene>
<reference evidence="1 2" key="1">
    <citation type="submission" date="2022-01" db="EMBL/GenBank/DDBJ databases">
        <authorList>
            <person name="Xiong W."/>
            <person name="Schranz E."/>
        </authorList>
    </citation>
    <scope>NUCLEOTIDE SEQUENCE [LARGE SCALE GENOMIC DNA]</scope>
</reference>
<comment type="caution">
    <text evidence="1">The sequence shown here is derived from an EMBL/GenBank/DDBJ whole genome shotgun (WGS) entry which is preliminary data.</text>
</comment>
<name>A0AAU9NSB2_9ASTR</name>
<sequence length="85" mass="9373">MGVFFPDLTQTTVTPLSLTFAPSSFVPTQEGPNSIHEAGGLKTEAAPFLPLDRKAKENPNIIVDSPLWPSPFLIRHYVLILTLNR</sequence>
<keyword evidence="2" id="KW-1185">Reference proteome</keyword>
<protein>
    <submittedName>
        <fullName evidence="1">Uncharacterized protein</fullName>
    </submittedName>
</protein>
<dbReference type="Proteomes" id="UP001157418">
    <property type="component" value="Unassembled WGS sequence"/>
</dbReference>
<dbReference type="EMBL" id="CAKMRJ010005412">
    <property type="protein sequence ID" value="CAH1440782.1"/>
    <property type="molecule type" value="Genomic_DNA"/>
</dbReference>
<dbReference type="AlphaFoldDB" id="A0AAU9NSB2"/>
<evidence type="ECO:0000313" key="2">
    <source>
        <dbReference type="Proteomes" id="UP001157418"/>
    </source>
</evidence>
<evidence type="ECO:0000313" key="1">
    <source>
        <dbReference type="EMBL" id="CAH1440782.1"/>
    </source>
</evidence>
<organism evidence="1 2">
    <name type="scientific">Lactuca virosa</name>
    <dbReference type="NCBI Taxonomy" id="75947"/>
    <lineage>
        <taxon>Eukaryota</taxon>
        <taxon>Viridiplantae</taxon>
        <taxon>Streptophyta</taxon>
        <taxon>Embryophyta</taxon>
        <taxon>Tracheophyta</taxon>
        <taxon>Spermatophyta</taxon>
        <taxon>Magnoliopsida</taxon>
        <taxon>eudicotyledons</taxon>
        <taxon>Gunneridae</taxon>
        <taxon>Pentapetalae</taxon>
        <taxon>asterids</taxon>
        <taxon>campanulids</taxon>
        <taxon>Asterales</taxon>
        <taxon>Asteraceae</taxon>
        <taxon>Cichorioideae</taxon>
        <taxon>Cichorieae</taxon>
        <taxon>Lactucinae</taxon>
        <taxon>Lactuca</taxon>
    </lineage>
</organism>
<proteinExistence type="predicted"/>